<name>A0A2T3ZQI8_TRIA4</name>
<keyword evidence="3" id="KW-1185">Reference proteome</keyword>
<evidence type="ECO:0000313" key="3">
    <source>
        <dbReference type="Proteomes" id="UP000240493"/>
    </source>
</evidence>
<sequence>MSCPVFPIEIQYIILQNLIQDGGKLANFATVSRTWQEKIEQHTFARIRLTESRLAEFDAMTSRNRSLVRYLWLCLELERYDCTTCAHEAEVFTTSPRENTLIVTAIHNLFSVLSTWESSNNLSLDITVYSPSDSEHWFPHLTFEPDTPWSTSDPGQEVEQTGLVRAADDPHDWVTSPLGLISPDYALLKVFGDIMTLGPFDHDKQEDEWWQRLPLVSAVTNVLLRQQNRRRWKPRTLAQMLARLPRLRGLHYEPWREWADEEQESRDECKHFHYANLTIFENFNQQYEEIFNYECEPIRTPSTALGRMLLKVSLNLESLSGSFMVDAWDFFNTHDPSSQKWPNLTSLVLTSQLLAPDQSHQHIMNMLKRAGLAATRMPKLKTMEIWNGREKLAALFKYELLGEDQPAIITWKSTWDLILQPSVIRTWEAVMARCCGSGLTIVYEALESDDILSHGDAIVRLSVSELVVRPISLQQIQRDCNYHWFHDIFNSD</sequence>
<feature type="domain" description="DUF6546" evidence="1">
    <location>
        <begin position="274"/>
        <end position="469"/>
    </location>
</feature>
<evidence type="ECO:0000259" key="1">
    <source>
        <dbReference type="Pfam" id="PF20183"/>
    </source>
</evidence>
<dbReference type="AlphaFoldDB" id="A0A2T3ZQI8"/>
<dbReference type="EMBL" id="KZ679256">
    <property type="protein sequence ID" value="PTB47055.1"/>
    <property type="molecule type" value="Genomic_DNA"/>
</dbReference>
<dbReference type="InterPro" id="IPR046676">
    <property type="entry name" value="DUF6546"/>
</dbReference>
<gene>
    <name evidence="2" type="ORF">M441DRAFT_64297</name>
</gene>
<evidence type="ECO:0000313" key="2">
    <source>
        <dbReference type="EMBL" id="PTB47055.1"/>
    </source>
</evidence>
<dbReference type="Pfam" id="PF20183">
    <property type="entry name" value="DUF6546"/>
    <property type="match status" value="1"/>
</dbReference>
<accession>A0A2T3ZQI8</accession>
<protein>
    <recommendedName>
        <fullName evidence="1">DUF6546 domain-containing protein</fullName>
    </recommendedName>
</protein>
<dbReference type="OrthoDB" id="4802432at2759"/>
<proteinExistence type="predicted"/>
<reference evidence="2 3" key="1">
    <citation type="submission" date="2016-07" db="EMBL/GenBank/DDBJ databases">
        <title>Multiple horizontal gene transfer events from other fungi enriched the ability of initially mycotrophic Trichoderma (Ascomycota) to feed on dead plant biomass.</title>
        <authorList>
            <consortium name="DOE Joint Genome Institute"/>
            <person name="Aerts A."/>
            <person name="Atanasova L."/>
            <person name="Chenthamara K."/>
            <person name="Zhang J."/>
            <person name="Grujic M."/>
            <person name="Henrissat B."/>
            <person name="Kuo A."/>
            <person name="Salamov A."/>
            <person name="Lipzen A."/>
            <person name="Labutti K."/>
            <person name="Barry K."/>
            <person name="Miao Y."/>
            <person name="Rahimi M.J."/>
            <person name="Shen Q."/>
            <person name="Grigoriev I.V."/>
            <person name="Kubicek C.P."/>
            <person name="Druzhinina I.S."/>
        </authorList>
    </citation>
    <scope>NUCLEOTIDE SEQUENCE [LARGE SCALE GENOMIC DNA]</scope>
    <source>
        <strain evidence="2 3">CBS 433.97</strain>
    </source>
</reference>
<dbReference type="Proteomes" id="UP000240493">
    <property type="component" value="Unassembled WGS sequence"/>
</dbReference>
<organism evidence="2 3">
    <name type="scientific">Trichoderma asperellum (strain ATCC 204424 / CBS 433.97 / NBRC 101777)</name>
    <dbReference type="NCBI Taxonomy" id="1042311"/>
    <lineage>
        <taxon>Eukaryota</taxon>
        <taxon>Fungi</taxon>
        <taxon>Dikarya</taxon>
        <taxon>Ascomycota</taxon>
        <taxon>Pezizomycotina</taxon>
        <taxon>Sordariomycetes</taxon>
        <taxon>Hypocreomycetidae</taxon>
        <taxon>Hypocreales</taxon>
        <taxon>Hypocreaceae</taxon>
        <taxon>Trichoderma</taxon>
    </lineage>
</organism>